<name>A0ABD7TQM6_9PSED</name>
<gene>
    <name evidence="2" type="ORF">KUA23_13925</name>
</gene>
<proteinExistence type="predicted"/>
<reference evidence="2" key="1">
    <citation type="journal article" date="2022" name="Front. Plant Sci.">
        <title>Agronomic efficiency and genome mining analysis of the wheat-biostimulant rhizospheric bacterium Pseudomonas pergaminensis sp. nov. strain 1008T.</title>
        <authorList>
            <person name="Diaz M."/>
            <person name="Bach T."/>
            <person name="Gonzalez Anta G."/>
            <person name="Agaras B."/>
            <person name="Wibberg D."/>
            <person name="Noguera F."/>
            <person name="Canciani W."/>
            <person name="Valverde C."/>
        </authorList>
    </citation>
    <scope>NUCLEOTIDE SEQUENCE</scope>
    <source>
        <strain evidence="2">1008</strain>
    </source>
</reference>
<reference evidence="2" key="2">
    <citation type="submission" date="2024-04" db="EMBL/GenBank/DDBJ databases">
        <authorList>
            <person name="Diaz M."/>
            <person name="Bach T."/>
            <person name="Gonzalez Anta G."/>
            <person name="Agaras B."/>
            <person name="Wibberg D."/>
            <person name="Noguera F."/>
            <person name="Canciani W."/>
            <person name="Ybarra T."/>
            <person name="Nunez M.L."/>
            <person name="Valverde C."/>
        </authorList>
    </citation>
    <scope>NUCLEOTIDE SEQUENCE</scope>
    <source>
        <strain evidence="2">1008</strain>
    </source>
</reference>
<protein>
    <submittedName>
        <fullName evidence="2">Uncharacterized protein</fullName>
    </submittedName>
</protein>
<evidence type="ECO:0000313" key="3">
    <source>
        <dbReference type="Proteomes" id="UP001056907"/>
    </source>
</evidence>
<dbReference type="Proteomes" id="UP001056907">
    <property type="component" value="Chromosome"/>
</dbReference>
<organism evidence="2 3">
    <name type="scientific">Pseudomonas pergaminensis</name>
    <dbReference type="NCBI Taxonomy" id="2853159"/>
    <lineage>
        <taxon>Bacteria</taxon>
        <taxon>Pseudomonadati</taxon>
        <taxon>Pseudomonadota</taxon>
        <taxon>Gammaproteobacteria</taxon>
        <taxon>Pseudomonadales</taxon>
        <taxon>Pseudomonadaceae</taxon>
        <taxon>Pseudomonas</taxon>
    </lineage>
</organism>
<evidence type="ECO:0000313" key="2">
    <source>
        <dbReference type="EMBL" id="USW03720.1"/>
    </source>
</evidence>
<dbReference type="RefSeq" id="WP_252994160.1">
    <property type="nucleotide sequence ID" value="NZ_CP078013.2"/>
</dbReference>
<dbReference type="EMBL" id="CP078013">
    <property type="protein sequence ID" value="USW03720.1"/>
    <property type="molecule type" value="Genomic_DNA"/>
</dbReference>
<dbReference type="AlphaFoldDB" id="A0ABD7TQM6"/>
<evidence type="ECO:0000256" key="1">
    <source>
        <dbReference type="SAM" id="MobiDB-lite"/>
    </source>
</evidence>
<sequence length="58" mass="6447">MKVKELIRQLKKMDPDAEVVFQDHDHGADEINGSVDHVNESSSDELIERMGGPVVTLS</sequence>
<dbReference type="KEGG" id="ppeg:KUA23_13925"/>
<accession>A0ABD7TQM6</accession>
<feature type="region of interest" description="Disordered" evidence="1">
    <location>
        <begin position="28"/>
        <end position="58"/>
    </location>
</feature>